<feature type="domain" description="Chalcone/stilbene synthase C-terminal" evidence="4">
    <location>
        <begin position="225"/>
        <end position="355"/>
    </location>
</feature>
<reference evidence="6" key="1">
    <citation type="submission" date="2019-02" db="EMBL/GenBank/DDBJ databases">
        <authorList>
            <person name="Gruber-Vodicka R. H."/>
            <person name="Seah K. B. B."/>
        </authorList>
    </citation>
    <scope>NUCLEOTIDE SEQUENCE</scope>
    <source>
        <strain evidence="6">BECK_M6</strain>
    </source>
</reference>
<dbReference type="EMBL" id="CAADFH010000120">
    <property type="protein sequence ID" value="VFK00608.1"/>
    <property type="molecule type" value="Genomic_DNA"/>
</dbReference>
<dbReference type="GO" id="GO:0016747">
    <property type="term" value="F:acyltransferase activity, transferring groups other than amino-acyl groups"/>
    <property type="evidence" value="ECO:0007669"/>
    <property type="project" value="InterPro"/>
</dbReference>
<sequence length="359" mass="39405">MQHGHTALPPPAYPRILAIGSETPADKYTQSEVLDRFGITNRKIRGIFSHSHIKSRHLCLPEPNPDGGPPDETPAELLEKHQRVALEIGQSAIDKALEKVALTPRDIDYICVVSTIGLLCPSLTAHYIELLDMRPDIQRIDIVGMGCNAGLNGMQPVANFCALHPDAVGLLLCVEVCSAMYVMDDTLNTAVVNSLFGDGAAAAVISAQHAWSASDGPNILGFSSHIIPEAIEAMRLDFRDNKYAFQLDPKIPYYLGLNFRIPVDNLLQRFGRKRRDIDHWVVHSGGRKVIDALKYSLNVTKKDVRHTTDILENFGNVSSASFLFAHERLLEEGITISGDSIVMITMGPGPTIECCLGEF</sequence>
<evidence type="ECO:0000256" key="1">
    <source>
        <dbReference type="ARBA" id="ARBA00005531"/>
    </source>
</evidence>
<dbReference type="SUPFAM" id="SSF53901">
    <property type="entry name" value="Thiolase-like"/>
    <property type="match status" value="2"/>
</dbReference>
<dbReference type="GO" id="GO:0006633">
    <property type="term" value="P:fatty acid biosynthetic process"/>
    <property type="evidence" value="ECO:0007669"/>
    <property type="project" value="InterPro"/>
</dbReference>
<dbReference type="InterPro" id="IPR016039">
    <property type="entry name" value="Thiolase-like"/>
</dbReference>
<dbReference type="Gene3D" id="3.40.47.10">
    <property type="match status" value="2"/>
</dbReference>
<comment type="similarity">
    <text evidence="1">Belongs to the thiolase-like superfamily. Chalcone/stilbene synthases family.</text>
</comment>
<name>A0A450V752_9GAMM</name>
<protein>
    <submittedName>
        <fullName evidence="6">Alkylresorcinol/alkylpyrone synthase</fullName>
    </submittedName>
</protein>
<dbReference type="Pfam" id="PF02797">
    <property type="entry name" value="Chal_sti_synt_C"/>
    <property type="match status" value="1"/>
</dbReference>
<feature type="domain" description="FAE" evidence="5">
    <location>
        <begin position="79"/>
        <end position="210"/>
    </location>
</feature>
<dbReference type="PANTHER" id="PTHR11877:SF46">
    <property type="entry name" value="TYPE III POLYKETIDE SYNTHASE A"/>
    <property type="match status" value="1"/>
</dbReference>
<evidence type="ECO:0000256" key="3">
    <source>
        <dbReference type="PIRSR" id="PIRSR000451-1"/>
    </source>
</evidence>
<dbReference type="InterPro" id="IPR013601">
    <property type="entry name" value="FAE1_typ3_polyketide_synth"/>
</dbReference>
<feature type="active site" description="Acyl-thioester intermediate" evidence="3">
    <location>
        <position position="147"/>
    </location>
</feature>
<dbReference type="GO" id="GO:0030639">
    <property type="term" value="P:polyketide biosynthetic process"/>
    <property type="evidence" value="ECO:0007669"/>
    <property type="project" value="TreeGrafter"/>
</dbReference>
<evidence type="ECO:0000313" key="6">
    <source>
        <dbReference type="EMBL" id="VFK00608.1"/>
    </source>
</evidence>
<dbReference type="CDD" id="cd00831">
    <property type="entry name" value="CHS_like"/>
    <property type="match status" value="1"/>
</dbReference>
<gene>
    <name evidence="6" type="ORF">BECKLFY1418A_GA0070994_11209</name>
</gene>
<proteinExistence type="inferred from homology"/>
<dbReference type="InterPro" id="IPR012328">
    <property type="entry name" value="Chalcone/stilbene_synt_C"/>
</dbReference>
<dbReference type="Pfam" id="PF08392">
    <property type="entry name" value="FAE1_CUT1_RppA"/>
    <property type="match status" value="1"/>
</dbReference>
<dbReference type="AlphaFoldDB" id="A0A450V752"/>
<dbReference type="PIRSF" id="PIRSF000451">
    <property type="entry name" value="PKS_III"/>
    <property type="match status" value="1"/>
</dbReference>
<dbReference type="PANTHER" id="PTHR11877">
    <property type="entry name" value="HYDROXYMETHYLGLUTARYL-COA SYNTHASE"/>
    <property type="match status" value="1"/>
</dbReference>
<evidence type="ECO:0000259" key="5">
    <source>
        <dbReference type="Pfam" id="PF08392"/>
    </source>
</evidence>
<dbReference type="GO" id="GO:0016020">
    <property type="term" value="C:membrane"/>
    <property type="evidence" value="ECO:0007669"/>
    <property type="project" value="InterPro"/>
</dbReference>
<evidence type="ECO:0000259" key="4">
    <source>
        <dbReference type="Pfam" id="PF02797"/>
    </source>
</evidence>
<keyword evidence="2" id="KW-0808">Transferase</keyword>
<evidence type="ECO:0000256" key="2">
    <source>
        <dbReference type="ARBA" id="ARBA00022679"/>
    </source>
</evidence>
<dbReference type="InterPro" id="IPR011141">
    <property type="entry name" value="Polyketide_synthase_type-III"/>
</dbReference>
<organism evidence="6">
    <name type="scientific">Candidatus Kentrum sp. LFY</name>
    <dbReference type="NCBI Taxonomy" id="2126342"/>
    <lineage>
        <taxon>Bacteria</taxon>
        <taxon>Pseudomonadati</taxon>
        <taxon>Pseudomonadota</taxon>
        <taxon>Gammaproteobacteria</taxon>
        <taxon>Candidatus Kentrum</taxon>
    </lineage>
</organism>
<accession>A0A450V752</accession>